<dbReference type="PROSITE" id="PS51007">
    <property type="entry name" value="CYTC"/>
    <property type="match status" value="3"/>
</dbReference>
<evidence type="ECO:0000313" key="13">
    <source>
        <dbReference type="Proteomes" id="UP000183487"/>
    </source>
</evidence>
<keyword evidence="5" id="KW-0732">Signal</keyword>
<proteinExistence type="predicted"/>
<dbReference type="Proteomes" id="UP000183487">
    <property type="component" value="Unassembled WGS sequence"/>
</dbReference>
<feature type="binding site" description="covalent" evidence="9">
    <location>
        <position position="327"/>
    </location>
    <ligand>
        <name>heme c</name>
        <dbReference type="ChEBI" id="CHEBI:61717"/>
        <label>3</label>
    </ligand>
</feature>
<evidence type="ECO:0000259" key="11">
    <source>
        <dbReference type="PROSITE" id="PS51007"/>
    </source>
</evidence>
<accession>A0A1H1K0C1</accession>
<dbReference type="AlphaFoldDB" id="A0A1H1K0C1"/>
<evidence type="ECO:0000256" key="7">
    <source>
        <dbReference type="ARBA" id="ARBA00023004"/>
    </source>
</evidence>
<dbReference type="SUPFAM" id="SSF46626">
    <property type="entry name" value="Cytochrome c"/>
    <property type="match status" value="3"/>
</dbReference>
<evidence type="ECO:0000256" key="4">
    <source>
        <dbReference type="ARBA" id="ARBA00022723"/>
    </source>
</evidence>
<feature type="binding site" description="covalent" evidence="9">
    <location>
        <position position="62"/>
    </location>
    <ligand>
        <name>heme c</name>
        <dbReference type="ChEBI" id="CHEBI:61717"/>
        <label>1</label>
    </ligand>
</feature>
<feature type="domain" description="Cytochrome c" evidence="11">
    <location>
        <begin position="48"/>
        <end position="150"/>
    </location>
</feature>
<feature type="domain" description="Cytochrome c" evidence="11">
    <location>
        <begin position="192"/>
        <end position="299"/>
    </location>
</feature>
<dbReference type="OrthoDB" id="9811281at2"/>
<evidence type="ECO:0000256" key="1">
    <source>
        <dbReference type="ARBA" id="ARBA00004236"/>
    </source>
</evidence>
<dbReference type="InterPro" id="IPR051459">
    <property type="entry name" value="Cytochrome_c-type_DH"/>
</dbReference>
<feature type="domain" description="Cytochrome c" evidence="11">
    <location>
        <begin position="314"/>
        <end position="404"/>
    </location>
</feature>
<sequence length="431" mass="45955">MAINFKRIATTIFGLAGIAAVIYGVGVTWDLHRTYTSTAQDSDAPDDAQLARGRYVAYSADCAACHTAPGAAPFAGGYPLATPFGKILSSNITSDKDTGIGSWTLAQFDRAVRHGQGSHGYLYPAMPYTSYARMTDADVRDLWAYVHSLAPVNHRVVEDQLPFPYSQRWLLGGWNLLFFRAQPFRDDSTKSVEYNRGAYLVEGAGHCAACHTAKNFLGGDSAAFLQGGSLAGWYAPDLTANPHVGVGAWSVDDIATYLATGSNEKAVSSGPMTEAIENSTQHLTSADLHAIGVYLKAQRSSSDAPAQPVAATDAAMVLGKRVYESQCIACHVSNGSGIRRMIPAFVNSPTLLSNNPATLLHIVLMGEDGPQTHANPTGAGMPRFDWKLSDDEVAAVLTYTRNSWGNAAPAVSAGTVAQARKQLVSQNWIGH</sequence>
<dbReference type="Pfam" id="PF00034">
    <property type="entry name" value="Cytochrom_C"/>
    <property type="match status" value="1"/>
</dbReference>
<comment type="subcellular location">
    <subcellularLocation>
        <location evidence="1">Cell membrane</location>
    </subcellularLocation>
</comment>
<dbReference type="InterPro" id="IPR014353">
    <property type="entry name" value="Membr-bd_ADH_cyt_c"/>
</dbReference>
<feature type="binding site" description="covalent" evidence="9">
    <location>
        <position position="65"/>
    </location>
    <ligand>
        <name>heme c</name>
        <dbReference type="ChEBI" id="CHEBI:61717"/>
        <label>1</label>
    </ligand>
</feature>
<evidence type="ECO:0000256" key="6">
    <source>
        <dbReference type="ARBA" id="ARBA00022737"/>
    </source>
</evidence>
<keyword evidence="8" id="KW-0472">Membrane</keyword>
<feature type="binding site" description="axial binding residue" evidence="10">
    <location>
        <position position="331"/>
    </location>
    <ligand>
        <name>heme c</name>
        <dbReference type="ChEBI" id="CHEBI:61717"/>
        <label>3</label>
    </ligand>
    <ligandPart>
        <name>Fe</name>
        <dbReference type="ChEBI" id="CHEBI:18248"/>
    </ligandPart>
</feature>
<evidence type="ECO:0000256" key="2">
    <source>
        <dbReference type="ARBA" id="ARBA00022475"/>
    </source>
</evidence>
<dbReference type="EMBL" id="FNKP01000004">
    <property type="protein sequence ID" value="SDR55512.1"/>
    <property type="molecule type" value="Genomic_DNA"/>
</dbReference>
<dbReference type="RefSeq" id="WP_074774825.1">
    <property type="nucleotide sequence ID" value="NZ_FNKP01000004.1"/>
</dbReference>
<dbReference type="GO" id="GO:0016614">
    <property type="term" value="F:oxidoreductase activity, acting on CH-OH group of donors"/>
    <property type="evidence" value="ECO:0007669"/>
    <property type="project" value="InterPro"/>
</dbReference>
<dbReference type="InterPro" id="IPR009056">
    <property type="entry name" value="Cyt_c-like_dom"/>
</dbReference>
<feature type="binding site" description="covalent" evidence="9">
    <location>
        <position position="210"/>
    </location>
    <ligand>
        <name>heme c</name>
        <dbReference type="ChEBI" id="CHEBI:61717"/>
        <label>2</label>
    </ligand>
</feature>
<keyword evidence="3 9" id="KW-0349">Heme</keyword>
<gene>
    <name evidence="12" type="ORF">SAMN05443245_7709</name>
</gene>
<dbReference type="Gene3D" id="1.10.760.10">
    <property type="entry name" value="Cytochrome c-like domain"/>
    <property type="match status" value="2"/>
</dbReference>
<dbReference type="GO" id="GO:0020037">
    <property type="term" value="F:heme binding"/>
    <property type="evidence" value="ECO:0007669"/>
    <property type="project" value="InterPro"/>
</dbReference>
<evidence type="ECO:0000256" key="5">
    <source>
        <dbReference type="ARBA" id="ARBA00022729"/>
    </source>
</evidence>
<keyword evidence="7 10" id="KW-0408">Iron</keyword>
<organism evidence="12 13">
    <name type="scientific">Paraburkholderia fungorum</name>
    <dbReference type="NCBI Taxonomy" id="134537"/>
    <lineage>
        <taxon>Bacteria</taxon>
        <taxon>Pseudomonadati</taxon>
        <taxon>Pseudomonadota</taxon>
        <taxon>Betaproteobacteria</taxon>
        <taxon>Burkholderiales</taxon>
        <taxon>Burkholderiaceae</taxon>
        <taxon>Paraburkholderia</taxon>
    </lineage>
</organism>
<evidence type="ECO:0000256" key="9">
    <source>
        <dbReference type="PIRSR" id="PIRSR000018-50"/>
    </source>
</evidence>
<dbReference type="PIRSF" id="PIRSF000018">
    <property type="entry name" value="Mb_ADH_cyt_c"/>
    <property type="match status" value="1"/>
</dbReference>
<feature type="binding site" description="axial binding residue" evidence="10">
    <location>
        <position position="211"/>
    </location>
    <ligand>
        <name>heme c</name>
        <dbReference type="ChEBI" id="CHEBI:61717"/>
        <label>2</label>
    </ligand>
    <ligandPart>
        <name>Fe</name>
        <dbReference type="ChEBI" id="CHEBI:18248"/>
    </ligandPart>
</feature>
<evidence type="ECO:0000313" key="12">
    <source>
        <dbReference type="EMBL" id="SDR55512.1"/>
    </source>
</evidence>
<keyword evidence="6" id="KW-0677">Repeat</keyword>
<dbReference type="Pfam" id="PF13442">
    <property type="entry name" value="Cytochrome_CBB3"/>
    <property type="match status" value="1"/>
</dbReference>
<keyword evidence="2" id="KW-1003">Cell membrane</keyword>
<feature type="binding site" description="covalent" evidence="9">
    <location>
        <position position="330"/>
    </location>
    <ligand>
        <name>heme c</name>
        <dbReference type="ChEBI" id="CHEBI:61717"/>
        <label>3</label>
    </ligand>
</feature>
<evidence type="ECO:0000256" key="8">
    <source>
        <dbReference type="ARBA" id="ARBA00023136"/>
    </source>
</evidence>
<dbReference type="GO" id="GO:0005886">
    <property type="term" value="C:plasma membrane"/>
    <property type="evidence" value="ECO:0007669"/>
    <property type="project" value="UniProtKB-SubCell"/>
</dbReference>
<evidence type="ECO:0000256" key="10">
    <source>
        <dbReference type="PIRSR" id="PIRSR000018-51"/>
    </source>
</evidence>
<feature type="binding site" description="covalent" evidence="9">
    <location>
        <position position="207"/>
    </location>
    <ligand>
        <name>heme c</name>
        <dbReference type="ChEBI" id="CHEBI:61717"/>
        <label>2</label>
    </ligand>
</feature>
<keyword evidence="13" id="KW-1185">Reference proteome</keyword>
<evidence type="ECO:0000256" key="3">
    <source>
        <dbReference type="ARBA" id="ARBA00022617"/>
    </source>
</evidence>
<dbReference type="GO" id="GO:0009055">
    <property type="term" value="F:electron transfer activity"/>
    <property type="evidence" value="ECO:0007669"/>
    <property type="project" value="InterPro"/>
</dbReference>
<reference evidence="13" key="1">
    <citation type="submission" date="2016-10" db="EMBL/GenBank/DDBJ databases">
        <authorList>
            <person name="Varghese N."/>
            <person name="Submissions S."/>
        </authorList>
    </citation>
    <scope>NUCLEOTIDE SEQUENCE [LARGE SCALE GENOMIC DNA]</scope>
    <source>
        <strain evidence="13">GAS106B</strain>
    </source>
</reference>
<dbReference type="PANTHER" id="PTHR35008:SF8">
    <property type="entry name" value="ALCOHOL DEHYDROGENASE CYTOCHROME C SUBUNIT"/>
    <property type="match status" value="1"/>
</dbReference>
<name>A0A1H1K0C1_9BURK</name>
<dbReference type="InterPro" id="IPR036909">
    <property type="entry name" value="Cyt_c-like_dom_sf"/>
</dbReference>
<feature type="binding site" description="axial binding residue" evidence="10">
    <location>
        <position position="66"/>
    </location>
    <ligand>
        <name>heme c</name>
        <dbReference type="ChEBI" id="CHEBI:61717"/>
        <label>1</label>
    </ligand>
    <ligandPart>
        <name>Fe</name>
        <dbReference type="ChEBI" id="CHEBI:18248"/>
    </ligandPart>
</feature>
<dbReference type="GO" id="GO:0005506">
    <property type="term" value="F:iron ion binding"/>
    <property type="evidence" value="ECO:0007669"/>
    <property type="project" value="InterPro"/>
</dbReference>
<protein>
    <submittedName>
        <fullName evidence="12">Cytochrome c, mono-and diheme variants</fullName>
    </submittedName>
</protein>
<keyword evidence="4 10" id="KW-0479">Metal-binding</keyword>
<dbReference type="PANTHER" id="PTHR35008">
    <property type="entry name" value="BLL4482 PROTEIN-RELATED"/>
    <property type="match status" value="1"/>
</dbReference>
<comment type="cofactor">
    <cofactor evidence="9">
        <name>heme c</name>
        <dbReference type="ChEBI" id="CHEBI:61717"/>
    </cofactor>
    <text evidence="9">Binds 3 heme c groups covalently per subunit.</text>
</comment>